<dbReference type="Proteomes" id="UP000179840">
    <property type="component" value="Unassembled WGS sequence"/>
</dbReference>
<keyword evidence="1" id="KW-0812">Transmembrane</keyword>
<accession>A0A1S1UCW7</accession>
<reference evidence="2 3" key="1">
    <citation type="submission" date="2015-06" db="EMBL/GenBank/DDBJ databases">
        <title>Draft genome sequencing of a biphenyl-degrading bacterium, Janthinobacterium lividum MEG1.</title>
        <authorList>
            <person name="Shimodaira J."/>
            <person name="Hatta T."/>
        </authorList>
    </citation>
    <scope>NUCLEOTIDE SEQUENCE [LARGE SCALE GENOMIC DNA]</scope>
    <source>
        <strain evidence="2 3">MEG1</strain>
    </source>
</reference>
<name>A0A1S1UCW7_9BURK</name>
<sequence>MLMTAVAWIYVVGLMALTEPSIVAGVMTFVLYCVIPLSILFYLTGSRRRKRKAERVADLKARALASADDKTKTADT</sequence>
<evidence type="ECO:0000313" key="3">
    <source>
        <dbReference type="Proteomes" id="UP000179840"/>
    </source>
</evidence>
<gene>
    <name evidence="2" type="ORF">AKG95_10540</name>
</gene>
<comment type="caution">
    <text evidence="2">The sequence shown here is derived from an EMBL/GenBank/DDBJ whole genome shotgun (WGS) entry which is preliminary data.</text>
</comment>
<dbReference type="EMBL" id="LFKP01000005">
    <property type="protein sequence ID" value="OHV97869.1"/>
    <property type="molecule type" value="Genomic_DNA"/>
</dbReference>
<proteinExistence type="predicted"/>
<protein>
    <submittedName>
        <fullName evidence="2">Membrane protein</fullName>
    </submittedName>
</protein>
<evidence type="ECO:0000256" key="1">
    <source>
        <dbReference type="SAM" id="Phobius"/>
    </source>
</evidence>
<evidence type="ECO:0000313" key="2">
    <source>
        <dbReference type="EMBL" id="OHV97869.1"/>
    </source>
</evidence>
<keyword evidence="1" id="KW-0472">Membrane</keyword>
<dbReference type="AlphaFoldDB" id="A0A1S1UCW7"/>
<feature type="transmembrane region" description="Helical" evidence="1">
    <location>
        <begin position="26"/>
        <end position="45"/>
    </location>
</feature>
<organism evidence="2 3">
    <name type="scientific">Janthinobacterium lividum</name>
    <dbReference type="NCBI Taxonomy" id="29581"/>
    <lineage>
        <taxon>Bacteria</taxon>
        <taxon>Pseudomonadati</taxon>
        <taxon>Pseudomonadota</taxon>
        <taxon>Betaproteobacteria</taxon>
        <taxon>Burkholderiales</taxon>
        <taxon>Oxalobacteraceae</taxon>
        <taxon>Janthinobacterium</taxon>
    </lineage>
</organism>
<keyword evidence="1" id="KW-1133">Transmembrane helix</keyword>